<dbReference type="AlphaFoldDB" id="A0A9P5U1U6"/>
<protein>
    <submittedName>
        <fullName evidence="1">Uncharacterized protein</fullName>
    </submittedName>
</protein>
<dbReference type="OrthoDB" id="2662290at2759"/>
<comment type="caution">
    <text evidence="1">The sequence shown here is derived from an EMBL/GenBank/DDBJ whole genome shotgun (WGS) entry which is preliminary data.</text>
</comment>
<name>A0A9P5U1U6_9AGAR</name>
<organism evidence="1 2">
    <name type="scientific">Rhodocollybia butyracea</name>
    <dbReference type="NCBI Taxonomy" id="206335"/>
    <lineage>
        <taxon>Eukaryota</taxon>
        <taxon>Fungi</taxon>
        <taxon>Dikarya</taxon>
        <taxon>Basidiomycota</taxon>
        <taxon>Agaricomycotina</taxon>
        <taxon>Agaricomycetes</taxon>
        <taxon>Agaricomycetidae</taxon>
        <taxon>Agaricales</taxon>
        <taxon>Marasmiineae</taxon>
        <taxon>Omphalotaceae</taxon>
        <taxon>Rhodocollybia</taxon>
    </lineage>
</organism>
<evidence type="ECO:0000313" key="2">
    <source>
        <dbReference type="Proteomes" id="UP000772434"/>
    </source>
</evidence>
<evidence type="ECO:0000313" key="1">
    <source>
        <dbReference type="EMBL" id="KAF9064020.1"/>
    </source>
</evidence>
<sequence>MPAAHDIYSDQLRELQRGQALYYPEPSPDEGPVEIGDVGYIRQGAFLQIVQCIEACRPPGSGNLRAVLPASASFQFSCTSSRGAILMLETQMSKEYAVLEQRMKAYLVRNCLIWYDFARDIGVQVEFGDIMLVTEVSKTAAWASAVYSQSSREFGMSFSAGGAFLPISSGPPSGLAVAVAQERIGPVEYPLWEGKTMNLIV</sequence>
<accession>A0A9P5U1U6</accession>
<gene>
    <name evidence="1" type="ORF">BDP27DRAFT_1426321</name>
</gene>
<reference evidence="1" key="1">
    <citation type="submission" date="2020-11" db="EMBL/GenBank/DDBJ databases">
        <authorList>
            <consortium name="DOE Joint Genome Institute"/>
            <person name="Ahrendt S."/>
            <person name="Riley R."/>
            <person name="Andreopoulos W."/>
            <person name="Labutti K."/>
            <person name="Pangilinan J."/>
            <person name="Ruiz-Duenas F.J."/>
            <person name="Barrasa J.M."/>
            <person name="Sanchez-Garcia M."/>
            <person name="Camarero S."/>
            <person name="Miyauchi S."/>
            <person name="Serrano A."/>
            <person name="Linde D."/>
            <person name="Babiker R."/>
            <person name="Drula E."/>
            <person name="Ayuso-Fernandez I."/>
            <person name="Pacheco R."/>
            <person name="Padilla G."/>
            <person name="Ferreira P."/>
            <person name="Barriuso J."/>
            <person name="Kellner H."/>
            <person name="Castanera R."/>
            <person name="Alfaro M."/>
            <person name="Ramirez L."/>
            <person name="Pisabarro A.G."/>
            <person name="Kuo A."/>
            <person name="Tritt A."/>
            <person name="Lipzen A."/>
            <person name="He G."/>
            <person name="Yan M."/>
            <person name="Ng V."/>
            <person name="Cullen D."/>
            <person name="Martin F."/>
            <person name="Rosso M.-N."/>
            <person name="Henrissat B."/>
            <person name="Hibbett D."/>
            <person name="Martinez A.T."/>
            <person name="Grigoriev I.V."/>
        </authorList>
    </citation>
    <scope>NUCLEOTIDE SEQUENCE</scope>
    <source>
        <strain evidence="1">AH 40177</strain>
    </source>
</reference>
<dbReference type="EMBL" id="JADNRY010000133">
    <property type="protein sequence ID" value="KAF9064020.1"/>
    <property type="molecule type" value="Genomic_DNA"/>
</dbReference>
<proteinExistence type="predicted"/>
<dbReference type="Proteomes" id="UP000772434">
    <property type="component" value="Unassembled WGS sequence"/>
</dbReference>
<keyword evidence="2" id="KW-1185">Reference proteome</keyword>